<dbReference type="EMBL" id="MN740091">
    <property type="protein sequence ID" value="QHT87514.1"/>
    <property type="molecule type" value="Genomic_DNA"/>
</dbReference>
<protein>
    <submittedName>
        <fullName evidence="1">Uncharacterized protein</fullName>
    </submittedName>
</protein>
<proteinExistence type="predicted"/>
<reference evidence="1" key="1">
    <citation type="journal article" date="2020" name="Nature">
        <title>Giant virus diversity and host interactions through global metagenomics.</title>
        <authorList>
            <person name="Schulz F."/>
            <person name="Roux S."/>
            <person name="Paez-Espino D."/>
            <person name="Jungbluth S."/>
            <person name="Walsh D.A."/>
            <person name="Denef V.J."/>
            <person name="McMahon K.D."/>
            <person name="Konstantinidis K.T."/>
            <person name="Eloe-Fadrosh E.A."/>
            <person name="Kyrpides N.C."/>
            <person name="Woyke T."/>
        </authorList>
    </citation>
    <scope>NUCLEOTIDE SEQUENCE</scope>
    <source>
        <strain evidence="1">GVMAG-M-3300023184-190</strain>
    </source>
</reference>
<accession>A0A6C0I3P7</accession>
<evidence type="ECO:0000313" key="1">
    <source>
        <dbReference type="EMBL" id="QHT87514.1"/>
    </source>
</evidence>
<name>A0A6C0I3P7_9ZZZZ</name>
<organism evidence="1">
    <name type="scientific">viral metagenome</name>
    <dbReference type="NCBI Taxonomy" id="1070528"/>
    <lineage>
        <taxon>unclassified sequences</taxon>
        <taxon>metagenomes</taxon>
        <taxon>organismal metagenomes</taxon>
    </lineage>
</organism>
<dbReference type="AlphaFoldDB" id="A0A6C0I3P7"/>
<sequence>MQLLPYSLVNDIVALANTFNKRDAWVIQIDPVLGGQRIEPNPIRLTKLTDSVKEMALLLKKQMVARRLLNEVDAVLSYTGFLYYEVPELVLKREARRLIHEFATNDPDVDQLVQQSAYCWWDSTIVDPIAEDFYKQAYDIAEQISDLSEQTRIQYFTKIIEDLHRENPELDIPMYDLITGYTQHDQLHQCVTQNMFPTTVEQLEQRNGPINDFISLLVECSHDKCVSNLDLFEWANRSKESRYRWLTVVNGEYKNKRDPHRALLREQILKLYPRSVNNDLFEMLHQMEKRELDYFVSR</sequence>